<evidence type="ECO:0008006" key="3">
    <source>
        <dbReference type="Google" id="ProtNLM"/>
    </source>
</evidence>
<name>A0ABQ2N5X0_9ACTN</name>
<proteinExistence type="predicted"/>
<comment type="caution">
    <text evidence="1">The sequence shown here is derived from an EMBL/GenBank/DDBJ whole genome shotgun (WGS) entry which is preliminary data.</text>
</comment>
<dbReference type="RefSeq" id="WP_188781953.1">
    <property type="nucleotide sequence ID" value="NZ_BMNI01000001.1"/>
</dbReference>
<evidence type="ECO:0000313" key="2">
    <source>
        <dbReference type="Proteomes" id="UP000655410"/>
    </source>
</evidence>
<gene>
    <name evidence="1" type="ORF">GCM10011584_01610</name>
</gene>
<reference evidence="2" key="1">
    <citation type="journal article" date="2019" name="Int. J. Syst. Evol. Microbiol.">
        <title>The Global Catalogue of Microorganisms (GCM) 10K type strain sequencing project: providing services to taxonomists for standard genome sequencing and annotation.</title>
        <authorList>
            <consortium name="The Broad Institute Genomics Platform"/>
            <consortium name="The Broad Institute Genome Sequencing Center for Infectious Disease"/>
            <person name="Wu L."/>
            <person name="Ma J."/>
        </authorList>
    </citation>
    <scope>NUCLEOTIDE SEQUENCE [LARGE SCALE GENOMIC DNA]</scope>
    <source>
        <strain evidence="2">CGMCC 4.7371</strain>
    </source>
</reference>
<evidence type="ECO:0000313" key="1">
    <source>
        <dbReference type="EMBL" id="GGO84328.1"/>
    </source>
</evidence>
<dbReference type="InterPro" id="IPR006311">
    <property type="entry name" value="TAT_signal"/>
</dbReference>
<protein>
    <recommendedName>
        <fullName evidence="3">Gluconate 2-dehydrogenase subunit 3 family protein</fullName>
    </recommendedName>
</protein>
<organism evidence="1 2">
    <name type="scientific">Nocardioides phosphati</name>
    <dbReference type="NCBI Taxonomy" id="1867775"/>
    <lineage>
        <taxon>Bacteria</taxon>
        <taxon>Bacillati</taxon>
        <taxon>Actinomycetota</taxon>
        <taxon>Actinomycetes</taxon>
        <taxon>Propionibacteriales</taxon>
        <taxon>Nocardioidaceae</taxon>
        <taxon>Nocardioides</taxon>
    </lineage>
</organism>
<dbReference type="EMBL" id="BMNI01000001">
    <property type="protein sequence ID" value="GGO84328.1"/>
    <property type="molecule type" value="Genomic_DNA"/>
</dbReference>
<dbReference type="Proteomes" id="UP000655410">
    <property type="component" value="Unassembled WGS sequence"/>
</dbReference>
<accession>A0ABQ2N5X0</accession>
<keyword evidence="2" id="KW-1185">Reference proteome</keyword>
<sequence>MSSLSMIGTSGRRGALVTAAALAGAGASLSFFALTHGAPASPASLVNQSASVPVAGLLPALAPAPAAAPAAAAPAAVPVAPKAAPKAMAMPMAAPAATSECAGAKPAADAFMQHLQAAHLATSPGQQVADATDVDAYTKAHTVLLGNMLAPLVGGLEGSSDSFLQHVYAAHLGESPTEQVADLADPDQYVKTHTVMAQNMITPLVGC</sequence>
<dbReference type="PROSITE" id="PS51318">
    <property type="entry name" value="TAT"/>
    <property type="match status" value="1"/>
</dbReference>